<dbReference type="Proteomes" id="UP001642540">
    <property type="component" value="Unassembled WGS sequence"/>
</dbReference>
<evidence type="ECO:0000313" key="8">
    <source>
        <dbReference type="EMBL" id="CAL8111802.1"/>
    </source>
</evidence>
<dbReference type="Pfam" id="PF05653">
    <property type="entry name" value="Mg_trans_NIPA"/>
    <property type="match status" value="1"/>
</dbReference>
<dbReference type="InterPro" id="IPR008521">
    <property type="entry name" value="Mg_trans_NIPA"/>
</dbReference>
<feature type="transmembrane region" description="Helical" evidence="7">
    <location>
        <begin position="265"/>
        <end position="284"/>
    </location>
</feature>
<organism evidence="8 9">
    <name type="scientific">Orchesella dallaii</name>
    <dbReference type="NCBI Taxonomy" id="48710"/>
    <lineage>
        <taxon>Eukaryota</taxon>
        <taxon>Metazoa</taxon>
        <taxon>Ecdysozoa</taxon>
        <taxon>Arthropoda</taxon>
        <taxon>Hexapoda</taxon>
        <taxon>Collembola</taxon>
        <taxon>Entomobryomorpha</taxon>
        <taxon>Entomobryoidea</taxon>
        <taxon>Orchesellidae</taxon>
        <taxon>Orchesellinae</taxon>
        <taxon>Orchesella</taxon>
    </lineage>
</organism>
<proteinExistence type="inferred from homology"/>
<reference evidence="8 9" key="1">
    <citation type="submission" date="2024-08" db="EMBL/GenBank/DDBJ databases">
        <authorList>
            <person name="Cucini C."/>
            <person name="Frati F."/>
        </authorList>
    </citation>
    <scope>NUCLEOTIDE SEQUENCE [LARGE SCALE GENOMIC DNA]</scope>
</reference>
<evidence type="ECO:0000256" key="2">
    <source>
        <dbReference type="ARBA" id="ARBA00007230"/>
    </source>
</evidence>
<feature type="transmembrane region" description="Helical" evidence="7">
    <location>
        <begin position="136"/>
        <end position="152"/>
    </location>
</feature>
<protein>
    <recommendedName>
        <fullName evidence="10">Magnesium transporter NIPA2</fullName>
    </recommendedName>
</protein>
<evidence type="ECO:0000313" key="9">
    <source>
        <dbReference type="Proteomes" id="UP001642540"/>
    </source>
</evidence>
<feature type="transmembrane region" description="Helical" evidence="7">
    <location>
        <begin position="367"/>
        <end position="387"/>
    </location>
</feature>
<evidence type="ECO:0000256" key="7">
    <source>
        <dbReference type="SAM" id="Phobius"/>
    </source>
</evidence>
<gene>
    <name evidence="8" type="ORF">ODALV1_LOCUS15363</name>
</gene>
<evidence type="ECO:0008006" key="10">
    <source>
        <dbReference type="Google" id="ProtNLM"/>
    </source>
</evidence>
<evidence type="ECO:0000256" key="5">
    <source>
        <dbReference type="ARBA" id="ARBA00023136"/>
    </source>
</evidence>
<keyword evidence="9" id="KW-1185">Reference proteome</keyword>
<keyword evidence="3 7" id="KW-0812">Transmembrane</keyword>
<comment type="caution">
    <text evidence="8">The sequence shown here is derived from an EMBL/GenBank/DDBJ whole genome shotgun (WGS) entry which is preliminary data.</text>
</comment>
<keyword evidence="4 7" id="KW-1133">Transmembrane helix</keyword>
<accession>A0ABP1R169</accession>
<feature type="compositionally biased region" description="Polar residues" evidence="6">
    <location>
        <begin position="494"/>
        <end position="507"/>
    </location>
</feature>
<name>A0ABP1R169_9HEXA</name>
<feature type="transmembrane region" description="Helical" evidence="7">
    <location>
        <begin position="158"/>
        <end position="182"/>
    </location>
</feature>
<sequence>MSVNGTEIYDYDEGVYNSTSLMSGNVLNGTTPISLFNHSSVSDSVGISDGATVFTPSVGNWTEEDNTMMQITTTIYNETDREYSTQIEQQQITQFWIGVGLSISSSLFIGLSFIIKKKALIRLSKGGRRANQGGYGYLKDLLWWAGLLSMAVGEAANFMAYTFAPASLVSTLGVLSVLVTAILSSKYLNERLNFLGKVGCFLCTIGSTVIVIHAPMEKDIESMYDLQIKLTNIVFVFYVLITIVVSVILIYHVLPKLPETSTYTLLIWIGVCSMIGSLSVMSVKGLGLAMMQTIGGLENEMNNWLTWFCLLTLVICISVQMNFLNKALDTFNTAVVTPIYYVFFTSCVILASAILFNEFASLPAKDWIGLLCGFFTVLTAIFLLHLCKNFDFTLFNLTQQIEIVNHDHHDKMGYDDIPVREMDLKTAIIPGMNRSGGDNYEDDDDIFKSMDSHSQASFTGKGSLTPDVKLLSGSYSDGKRNRDGYMPLSYGTVDDNSYNNERNPSHI</sequence>
<feature type="transmembrane region" description="Helical" evidence="7">
    <location>
        <begin position="194"/>
        <end position="213"/>
    </location>
</feature>
<keyword evidence="5 7" id="KW-0472">Membrane</keyword>
<comment type="similarity">
    <text evidence="2">Belongs to the NIPA family.</text>
</comment>
<feature type="transmembrane region" description="Helical" evidence="7">
    <location>
        <begin position="95"/>
        <end position="115"/>
    </location>
</feature>
<feature type="transmembrane region" description="Helical" evidence="7">
    <location>
        <begin position="233"/>
        <end position="253"/>
    </location>
</feature>
<dbReference type="SUPFAM" id="SSF103481">
    <property type="entry name" value="Multidrug resistance efflux transporter EmrE"/>
    <property type="match status" value="1"/>
</dbReference>
<dbReference type="PANTHER" id="PTHR12570:SF92">
    <property type="entry name" value="SPICHTHYIN, ISOFORM B"/>
    <property type="match status" value="1"/>
</dbReference>
<evidence type="ECO:0000256" key="1">
    <source>
        <dbReference type="ARBA" id="ARBA00004141"/>
    </source>
</evidence>
<dbReference type="InterPro" id="IPR037185">
    <property type="entry name" value="EmrE-like"/>
</dbReference>
<feature type="transmembrane region" description="Helical" evidence="7">
    <location>
        <begin position="335"/>
        <end position="355"/>
    </location>
</feature>
<evidence type="ECO:0000256" key="3">
    <source>
        <dbReference type="ARBA" id="ARBA00022692"/>
    </source>
</evidence>
<feature type="transmembrane region" description="Helical" evidence="7">
    <location>
        <begin position="304"/>
        <end position="323"/>
    </location>
</feature>
<feature type="region of interest" description="Disordered" evidence="6">
    <location>
        <begin position="482"/>
        <end position="507"/>
    </location>
</feature>
<evidence type="ECO:0000256" key="4">
    <source>
        <dbReference type="ARBA" id="ARBA00022989"/>
    </source>
</evidence>
<evidence type="ECO:0000256" key="6">
    <source>
        <dbReference type="SAM" id="MobiDB-lite"/>
    </source>
</evidence>
<dbReference type="EMBL" id="CAXLJM020000046">
    <property type="protein sequence ID" value="CAL8111802.1"/>
    <property type="molecule type" value="Genomic_DNA"/>
</dbReference>
<comment type="subcellular location">
    <subcellularLocation>
        <location evidence="1">Membrane</location>
        <topology evidence="1">Multi-pass membrane protein</topology>
    </subcellularLocation>
</comment>
<dbReference type="PANTHER" id="PTHR12570">
    <property type="match status" value="1"/>
</dbReference>